<dbReference type="GeneID" id="59333298"/>
<organism evidence="1 2">
    <name type="scientific">Letharia lupina</name>
    <dbReference type="NCBI Taxonomy" id="560253"/>
    <lineage>
        <taxon>Eukaryota</taxon>
        <taxon>Fungi</taxon>
        <taxon>Dikarya</taxon>
        <taxon>Ascomycota</taxon>
        <taxon>Pezizomycotina</taxon>
        <taxon>Lecanoromycetes</taxon>
        <taxon>OSLEUM clade</taxon>
        <taxon>Lecanoromycetidae</taxon>
        <taxon>Lecanorales</taxon>
        <taxon>Lecanorineae</taxon>
        <taxon>Parmeliaceae</taxon>
        <taxon>Letharia</taxon>
    </lineage>
</organism>
<evidence type="ECO:0000313" key="1">
    <source>
        <dbReference type="EMBL" id="KAF6230548.1"/>
    </source>
</evidence>
<name>A0A8H6L035_9LECA</name>
<gene>
    <name evidence="1" type="ORF">HO133_004892</name>
</gene>
<protein>
    <submittedName>
        <fullName evidence="1">Uncharacterized protein</fullName>
    </submittedName>
</protein>
<keyword evidence="2" id="KW-1185">Reference proteome</keyword>
<comment type="caution">
    <text evidence="1">The sequence shown here is derived from an EMBL/GenBank/DDBJ whole genome shotgun (WGS) entry which is preliminary data.</text>
</comment>
<reference evidence="1 2" key="1">
    <citation type="journal article" date="2020" name="Genomics">
        <title>Complete, high-quality genomes from long-read metagenomic sequencing of two wolf lichen thalli reveals enigmatic genome architecture.</title>
        <authorList>
            <person name="McKenzie S.K."/>
            <person name="Walston R.F."/>
            <person name="Allen J.L."/>
        </authorList>
    </citation>
    <scope>NUCLEOTIDE SEQUENCE [LARGE SCALE GENOMIC DNA]</scope>
    <source>
        <strain evidence="1">WasteWater1</strain>
    </source>
</reference>
<accession>A0A8H6L035</accession>
<dbReference type="EMBL" id="JACCJB010000002">
    <property type="protein sequence ID" value="KAF6230548.1"/>
    <property type="molecule type" value="Genomic_DNA"/>
</dbReference>
<proteinExistence type="predicted"/>
<sequence length="351" mass="39517">MADRDPVLEEVSNAADFLVYPLSDQAVPQAPYDPEEGIVTCVVHAINVCRGMLAHEHVRSAFIELVRQYCQTTERVWFLQGPMTEEKLEEMTDTFLKKVLDKFPLIFLDHSLYNPDSLSTHCRHAWDGEFKTSDQAIVLNGQNLAQMFTLRVIADPSDPNDFASRDYRNYLFITATSIFHEIGHVFFTYLLKGVEGTDTPPQTKAYVVGHEKKTEGESGSSLEQMVFGGVVYLYRDRDRQTPVDAVRADIVVLVQGQSFGTLADCGTPFLLTETGWYQISQDTIENTIKCSRLSLAPSSNNAFLSDFTFPFGHSDIAEDHTTLKSKGHDMPDYPGLDPQAHSEWPNVKVDY</sequence>
<evidence type="ECO:0000313" key="2">
    <source>
        <dbReference type="Proteomes" id="UP000593566"/>
    </source>
</evidence>
<dbReference type="Proteomes" id="UP000593566">
    <property type="component" value="Unassembled WGS sequence"/>
</dbReference>
<dbReference type="AlphaFoldDB" id="A0A8H6L035"/>
<dbReference type="RefSeq" id="XP_037157805.1">
    <property type="nucleotide sequence ID" value="XM_037295804.1"/>
</dbReference>